<gene>
    <name evidence="3" type="ORF">KUF71_018275</name>
</gene>
<proteinExistence type="predicted"/>
<feature type="compositionally biased region" description="Acidic residues" evidence="1">
    <location>
        <begin position="73"/>
        <end position="86"/>
    </location>
</feature>
<keyword evidence="3" id="KW-0670">Pyruvate</keyword>
<accession>A0AAE1L6F6</accession>
<dbReference type="Proteomes" id="UP001219518">
    <property type="component" value="Unassembled WGS sequence"/>
</dbReference>
<protein>
    <submittedName>
        <fullName evidence="3">Pyruvate, phosphate dikinase regulatory protein</fullName>
    </submittedName>
</protein>
<evidence type="ECO:0000256" key="2">
    <source>
        <dbReference type="SAM" id="SignalP"/>
    </source>
</evidence>
<comment type="caution">
    <text evidence="3">The sequence shown here is derived from an EMBL/GenBank/DDBJ whole genome shotgun (WGS) entry which is preliminary data.</text>
</comment>
<dbReference type="EMBL" id="JAHWGI010000014">
    <property type="protein sequence ID" value="KAK3907639.1"/>
    <property type="molecule type" value="Genomic_DNA"/>
</dbReference>
<name>A0AAE1L6F6_9NEOP</name>
<feature type="region of interest" description="Disordered" evidence="1">
    <location>
        <begin position="73"/>
        <end position="101"/>
    </location>
</feature>
<evidence type="ECO:0000313" key="4">
    <source>
        <dbReference type="Proteomes" id="UP001219518"/>
    </source>
</evidence>
<evidence type="ECO:0000313" key="3">
    <source>
        <dbReference type="EMBL" id="KAK3907639.1"/>
    </source>
</evidence>
<keyword evidence="4" id="KW-1185">Reference proteome</keyword>
<feature type="compositionally biased region" description="Basic and acidic residues" evidence="1">
    <location>
        <begin position="87"/>
        <end position="101"/>
    </location>
</feature>
<evidence type="ECO:0000256" key="1">
    <source>
        <dbReference type="SAM" id="MobiDB-lite"/>
    </source>
</evidence>
<organism evidence="3 4">
    <name type="scientific">Frankliniella fusca</name>
    <dbReference type="NCBI Taxonomy" id="407009"/>
    <lineage>
        <taxon>Eukaryota</taxon>
        <taxon>Metazoa</taxon>
        <taxon>Ecdysozoa</taxon>
        <taxon>Arthropoda</taxon>
        <taxon>Hexapoda</taxon>
        <taxon>Insecta</taxon>
        <taxon>Pterygota</taxon>
        <taxon>Neoptera</taxon>
        <taxon>Paraneoptera</taxon>
        <taxon>Thysanoptera</taxon>
        <taxon>Terebrantia</taxon>
        <taxon>Thripoidea</taxon>
        <taxon>Thripidae</taxon>
        <taxon>Frankliniella</taxon>
    </lineage>
</organism>
<feature type="chain" id="PRO_5041998070" evidence="2">
    <location>
        <begin position="28"/>
        <end position="108"/>
    </location>
</feature>
<reference evidence="3" key="1">
    <citation type="submission" date="2021-07" db="EMBL/GenBank/DDBJ databases">
        <authorList>
            <person name="Catto M.A."/>
            <person name="Jacobson A."/>
            <person name="Kennedy G."/>
            <person name="Labadie P."/>
            <person name="Hunt B.G."/>
            <person name="Srinivasan R."/>
        </authorList>
    </citation>
    <scope>NUCLEOTIDE SEQUENCE</scope>
    <source>
        <strain evidence="3">PL_HMW_Pooled</strain>
        <tissue evidence="3">Head</tissue>
    </source>
</reference>
<feature type="signal peptide" evidence="2">
    <location>
        <begin position="1"/>
        <end position="27"/>
    </location>
</feature>
<keyword evidence="2" id="KW-0732">Signal</keyword>
<sequence>MLAAPLAPPMLLLLLLHAHGPWTSAWAVRRVRGLNVRYVAAVGPPLQLTRAELGQGLGLQGVRRVDAAHVQVEADEDSEEEAVEQEGGDHADEIRPKGEKTPKFLYTL</sequence>
<dbReference type="AlphaFoldDB" id="A0AAE1L6F6"/>
<reference evidence="3" key="2">
    <citation type="journal article" date="2023" name="BMC Genomics">
        <title>Pest status, molecular evolution, and epigenetic factors derived from the genome assembly of Frankliniella fusca, a thysanopteran phytovirus vector.</title>
        <authorList>
            <person name="Catto M.A."/>
            <person name="Labadie P.E."/>
            <person name="Jacobson A.L."/>
            <person name="Kennedy G.G."/>
            <person name="Srinivasan R."/>
            <person name="Hunt B.G."/>
        </authorList>
    </citation>
    <scope>NUCLEOTIDE SEQUENCE</scope>
    <source>
        <strain evidence="3">PL_HMW_Pooled</strain>
    </source>
</reference>